<dbReference type="Proteomes" id="UP001199355">
    <property type="component" value="Unassembled WGS sequence"/>
</dbReference>
<reference evidence="1 2" key="1">
    <citation type="submission" date="2021-10" db="EMBL/GenBank/DDBJ databases">
        <title>Anaerobic single-cell dispensing facilitates the cultivation of human gut bacteria.</title>
        <authorList>
            <person name="Afrizal A."/>
        </authorList>
    </citation>
    <scope>NUCLEOTIDE SEQUENCE [LARGE SCALE GENOMIC DNA]</scope>
    <source>
        <strain evidence="1 2">CLA-AA-H244</strain>
    </source>
</reference>
<gene>
    <name evidence="1" type="ORF">LKD45_05985</name>
</gene>
<evidence type="ECO:0000313" key="1">
    <source>
        <dbReference type="EMBL" id="MCC2167250.1"/>
    </source>
</evidence>
<organism evidence="1 2">
    <name type="scientific">Gallintestinimicrobium propionicum</name>
    <dbReference type="NCBI Taxonomy" id="2981770"/>
    <lineage>
        <taxon>Bacteria</taxon>
        <taxon>Bacillati</taxon>
        <taxon>Bacillota</taxon>
        <taxon>Clostridia</taxon>
        <taxon>Lachnospirales</taxon>
        <taxon>Lachnospiraceae</taxon>
        <taxon>Gallintestinimicrobium</taxon>
    </lineage>
</organism>
<sequence length="86" mass="9969">MISPEIIHVNYIKKEAQTGSYCGMRYRLSKGKNEEGDCMDVTIWPEPFCFVKTPAEQKTTKQFPLTQEGCLEAVAWLNEQHKSRSW</sequence>
<evidence type="ECO:0008006" key="3">
    <source>
        <dbReference type="Google" id="ProtNLM"/>
    </source>
</evidence>
<dbReference type="RefSeq" id="WP_262585346.1">
    <property type="nucleotide sequence ID" value="NZ_JAJEQF010000010.1"/>
</dbReference>
<accession>A0AAE3DKE4</accession>
<name>A0AAE3DKE4_9FIRM</name>
<keyword evidence="2" id="KW-1185">Reference proteome</keyword>
<protein>
    <recommendedName>
        <fullName evidence="3">GNAT family acetyltransferase</fullName>
    </recommendedName>
</protein>
<proteinExistence type="predicted"/>
<comment type="caution">
    <text evidence="1">The sequence shown here is derived from an EMBL/GenBank/DDBJ whole genome shotgun (WGS) entry which is preliminary data.</text>
</comment>
<evidence type="ECO:0000313" key="2">
    <source>
        <dbReference type="Proteomes" id="UP001199355"/>
    </source>
</evidence>
<dbReference type="EMBL" id="JAJEQF010000010">
    <property type="protein sequence ID" value="MCC2167250.1"/>
    <property type="molecule type" value="Genomic_DNA"/>
</dbReference>
<dbReference type="AlphaFoldDB" id="A0AAE3DKE4"/>